<evidence type="ECO:0000313" key="2">
    <source>
        <dbReference type="EMBL" id="KAK3580307.1"/>
    </source>
</evidence>
<protein>
    <submittedName>
        <fullName evidence="2">Uncharacterized protein</fullName>
    </submittedName>
</protein>
<evidence type="ECO:0000256" key="1">
    <source>
        <dbReference type="SAM" id="MobiDB-lite"/>
    </source>
</evidence>
<reference evidence="2" key="1">
    <citation type="journal article" date="2021" name="Genome Biol. Evol.">
        <title>A High-Quality Reference Genome for a Parasitic Bivalve with Doubly Uniparental Inheritance (Bivalvia: Unionida).</title>
        <authorList>
            <person name="Smith C.H."/>
        </authorList>
    </citation>
    <scope>NUCLEOTIDE SEQUENCE</scope>
    <source>
        <strain evidence="2">CHS0354</strain>
    </source>
</reference>
<organism evidence="2 3">
    <name type="scientific">Potamilus streckersoni</name>
    <dbReference type="NCBI Taxonomy" id="2493646"/>
    <lineage>
        <taxon>Eukaryota</taxon>
        <taxon>Metazoa</taxon>
        <taxon>Spiralia</taxon>
        <taxon>Lophotrochozoa</taxon>
        <taxon>Mollusca</taxon>
        <taxon>Bivalvia</taxon>
        <taxon>Autobranchia</taxon>
        <taxon>Heteroconchia</taxon>
        <taxon>Palaeoheterodonta</taxon>
        <taxon>Unionida</taxon>
        <taxon>Unionoidea</taxon>
        <taxon>Unionidae</taxon>
        <taxon>Ambleminae</taxon>
        <taxon>Lampsilini</taxon>
        <taxon>Potamilus</taxon>
    </lineage>
</organism>
<sequence>MSQPYHGPTKKFQPYVGFVDDHSTHLQRPYQTQYYDDFVLRHEMKRQQQEREMMDNLPPTPLDYTKPLDRYFGEDLRNEPQAARGRDISPTRLKDGHHPTTYDTSYQPPRRDFSPAPSTVLTEDLPLDEKAKLKPTTYVNHYHISKNPRNCGGYVFLRFSDSDFMEVCVAVTRLKGMLMSHNGKVVGIARKNDIRILKNNGTAWDTSKYKSHRDPGYQTRREEPNTDTNKAMLVFWFASYEDALNLMNASHGNPFFQRDFPRPDGYQAFYVPLREQDIDAGFPTFLLTEYPNPSKDPVVTKIEADSRQIIERELPGECQPYLVSTEGGTRILRGDWMSPKSRVLVSRFPTSSKVLDLYKKDAFVQNKQSLTHYLGNETTVLFTLTELYCSDPYGQ</sequence>
<gene>
    <name evidence="2" type="ORF">CHS0354_003542</name>
</gene>
<dbReference type="Proteomes" id="UP001195483">
    <property type="component" value="Unassembled WGS sequence"/>
</dbReference>
<proteinExistence type="predicted"/>
<dbReference type="EMBL" id="JAEAOA010000281">
    <property type="protein sequence ID" value="KAK3580307.1"/>
    <property type="molecule type" value="Genomic_DNA"/>
</dbReference>
<name>A0AAE0VKL1_9BIVA</name>
<accession>A0AAE0VKL1</accession>
<feature type="region of interest" description="Disordered" evidence="1">
    <location>
        <begin position="76"/>
        <end position="119"/>
    </location>
</feature>
<keyword evidence="3" id="KW-1185">Reference proteome</keyword>
<dbReference type="AlphaFoldDB" id="A0AAE0VKL1"/>
<feature type="compositionally biased region" description="Basic and acidic residues" evidence="1">
    <location>
        <begin position="76"/>
        <end position="100"/>
    </location>
</feature>
<reference evidence="2" key="2">
    <citation type="journal article" date="2021" name="Genome Biol. Evol.">
        <title>Developing a high-quality reference genome for a parasitic bivalve with doubly uniparental inheritance (Bivalvia: Unionida).</title>
        <authorList>
            <person name="Smith C.H."/>
        </authorList>
    </citation>
    <scope>NUCLEOTIDE SEQUENCE</scope>
    <source>
        <strain evidence="2">CHS0354</strain>
        <tissue evidence="2">Mantle</tissue>
    </source>
</reference>
<evidence type="ECO:0000313" key="3">
    <source>
        <dbReference type="Proteomes" id="UP001195483"/>
    </source>
</evidence>
<reference evidence="2" key="3">
    <citation type="submission" date="2023-05" db="EMBL/GenBank/DDBJ databases">
        <authorList>
            <person name="Smith C.H."/>
        </authorList>
    </citation>
    <scope>NUCLEOTIDE SEQUENCE</scope>
    <source>
        <strain evidence="2">CHS0354</strain>
        <tissue evidence="2">Mantle</tissue>
    </source>
</reference>
<comment type="caution">
    <text evidence="2">The sequence shown here is derived from an EMBL/GenBank/DDBJ whole genome shotgun (WGS) entry which is preliminary data.</text>
</comment>